<dbReference type="Proteomes" id="UP000254950">
    <property type="component" value="Unassembled WGS sequence"/>
</dbReference>
<proteinExistence type="predicted"/>
<organism evidence="1 2">
    <name type="scientific">Bartonella doshiae</name>
    <dbReference type="NCBI Taxonomy" id="33044"/>
    <lineage>
        <taxon>Bacteria</taxon>
        <taxon>Pseudomonadati</taxon>
        <taxon>Pseudomonadota</taxon>
        <taxon>Alphaproteobacteria</taxon>
        <taxon>Hyphomicrobiales</taxon>
        <taxon>Bartonellaceae</taxon>
        <taxon>Bartonella</taxon>
    </lineage>
</organism>
<dbReference type="GO" id="GO:0006355">
    <property type="term" value="P:regulation of DNA-templated transcription"/>
    <property type="evidence" value="ECO:0007669"/>
    <property type="project" value="InterPro"/>
</dbReference>
<dbReference type="Pfam" id="PF04221">
    <property type="entry name" value="RelB"/>
    <property type="match status" value="1"/>
</dbReference>
<dbReference type="RefSeq" id="WP_004856827.1">
    <property type="nucleotide sequence ID" value="NZ_CACVBH010000015.1"/>
</dbReference>
<protein>
    <submittedName>
        <fullName evidence="1">Antitoxin DinJ</fullName>
    </submittedName>
</protein>
<dbReference type="Gene3D" id="1.10.1220.10">
    <property type="entry name" value="Met repressor-like"/>
    <property type="match status" value="1"/>
</dbReference>
<sequence>MKADSVVRARIPAEMKKQAMITLERMGLSASDLIRITFCVSLKKVVCLLSLKYLIVSHVKL</sequence>
<reference evidence="1 2" key="1">
    <citation type="submission" date="2018-06" db="EMBL/GenBank/DDBJ databases">
        <authorList>
            <consortium name="Pathogen Informatics"/>
            <person name="Doyle S."/>
        </authorList>
    </citation>
    <scope>NUCLEOTIDE SEQUENCE [LARGE SCALE GENOMIC DNA]</scope>
    <source>
        <strain evidence="1 2">NCTC12862</strain>
    </source>
</reference>
<evidence type="ECO:0000313" key="1">
    <source>
        <dbReference type="EMBL" id="SUV45387.1"/>
    </source>
</evidence>
<dbReference type="AlphaFoldDB" id="A0A380ZEI9"/>
<dbReference type="EMBL" id="UFTF01000001">
    <property type="protein sequence ID" value="SUV45387.1"/>
    <property type="molecule type" value="Genomic_DNA"/>
</dbReference>
<gene>
    <name evidence="1" type="primary">dinJ_3</name>
    <name evidence="1" type="ORF">NCTC12862_01125</name>
</gene>
<evidence type="ECO:0000313" key="2">
    <source>
        <dbReference type="Proteomes" id="UP000254950"/>
    </source>
</evidence>
<dbReference type="InterPro" id="IPR007337">
    <property type="entry name" value="RelB/DinJ"/>
</dbReference>
<accession>A0A380ZEI9</accession>
<name>A0A380ZEI9_BARDO</name>
<dbReference type="InterPro" id="IPR013321">
    <property type="entry name" value="Arc_rbn_hlx_hlx"/>
</dbReference>